<feature type="domain" description="Serine/threonine-protein kinase mTOR" evidence="2">
    <location>
        <begin position="84"/>
        <end position="133"/>
    </location>
</feature>
<dbReference type="InterPro" id="IPR024585">
    <property type="entry name" value="mTOR_dom"/>
</dbReference>
<dbReference type="GO" id="GO:0005634">
    <property type="term" value="C:nucleus"/>
    <property type="evidence" value="ECO:0007669"/>
    <property type="project" value="TreeGrafter"/>
</dbReference>
<sequence>LVKPHIEPILNALLPLSRDPNPRVASSILNSLAELAQVGGEDLKSHLGELMPVIIDSLQDQSSSSKRVAALRALGQVSSYAGFVIEPYTRYPYLLDVLIGILKSEQSPAIRKETMRVMGIIGAIDPYRLQVRFRAEED</sequence>
<dbReference type="GO" id="GO:0004674">
    <property type="term" value="F:protein serine/threonine kinase activity"/>
    <property type="evidence" value="ECO:0007669"/>
    <property type="project" value="TreeGrafter"/>
</dbReference>
<evidence type="ECO:0000313" key="3">
    <source>
        <dbReference type="EMBL" id="KAG5460401.1"/>
    </source>
</evidence>
<dbReference type="InterPro" id="IPR011989">
    <property type="entry name" value="ARM-like"/>
</dbReference>
<dbReference type="InterPro" id="IPR050517">
    <property type="entry name" value="DDR_Repair_Kinase"/>
</dbReference>
<keyword evidence="4" id="KW-1185">Reference proteome</keyword>
<dbReference type="GO" id="GO:0005737">
    <property type="term" value="C:cytoplasm"/>
    <property type="evidence" value="ECO:0007669"/>
    <property type="project" value="TreeGrafter"/>
</dbReference>
<dbReference type="Proteomes" id="UP000673691">
    <property type="component" value="Unassembled WGS sequence"/>
</dbReference>
<dbReference type="GO" id="GO:0016242">
    <property type="term" value="P:negative regulation of macroautophagy"/>
    <property type="evidence" value="ECO:0007669"/>
    <property type="project" value="TreeGrafter"/>
</dbReference>
<evidence type="ECO:0000259" key="2">
    <source>
        <dbReference type="Pfam" id="PF11865"/>
    </source>
</evidence>
<dbReference type="GO" id="GO:0038202">
    <property type="term" value="P:TORC1 signaling"/>
    <property type="evidence" value="ECO:0007669"/>
    <property type="project" value="TreeGrafter"/>
</dbReference>
<feature type="non-terminal residue" evidence="3">
    <location>
        <position position="1"/>
    </location>
</feature>
<dbReference type="Pfam" id="PF02985">
    <property type="entry name" value="HEAT"/>
    <property type="match status" value="1"/>
</dbReference>
<proteinExistence type="predicted"/>
<accession>A0A8H8DJC7</accession>
<dbReference type="AlphaFoldDB" id="A0A8H8DJC7"/>
<reference evidence="3 4" key="1">
    <citation type="journal article" name="Sci. Rep.">
        <title>Genome-scale phylogenetic analyses confirm Olpidium as the closest living zoosporic fungus to the non-flagellated, terrestrial fungi.</title>
        <authorList>
            <person name="Chang Y."/>
            <person name="Rochon D."/>
            <person name="Sekimoto S."/>
            <person name="Wang Y."/>
            <person name="Chovatia M."/>
            <person name="Sandor L."/>
            <person name="Salamov A."/>
            <person name="Grigoriev I.V."/>
            <person name="Stajich J.E."/>
            <person name="Spatafora J.W."/>
        </authorList>
    </citation>
    <scope>NUCLEOTIDE SEQUENCE [LARGE SCALE GENOMIC DNA]</scope>
    <source>
        <strain evidence="3">S191</strain>
    </source>
</reference>
<dbReference type="EMBL" id="JAEFCI010005281">
    <property type="protein sequence ID" value="KAG5460401.1"/>
    <property type="molecule type" value="Genomic_DNA"/>
</dbReference>
<name>A0A8H8DJC7_9FUNG</name>
<gene>
    <name evidence="3" type="ORF">BJ554DRAFT_7556</name>
</gene>
<dbReference type="GO" id="GO:0031932">
    <property type="term" value="C:TORC2 complex"/>
    <property type="evidence" value="ECO:0007669"/>
    <property type="project" value="TreeGrafter"/>
</dbReference>
<dbReference type="Gene3D" id="1.25.10.10">
    <property type="entry name" value="Leucine-rich Repeat Variant"/>
    <property type="match status" value="1"/>
</dbReference>
<dbReference type="InterPro" id="IPR000357">
    <property type="entry name" value="HEAT"/>
</dbReference>
<protein>
    <submittedName>
        <fullName evidence="3">Armadillo-type protein</fullName>
    </submittedName>
</protein>
<dbReference type="PANTHER" id="PTHR11139:SF9">
    <property type="entry name" value="SERINE_THREONINE-PROTEIN KINASE MTOR"/>
    <property type="match status" value="1"/>
</dbReference>
<dbReference type="GO" id="GO:0031931">
    <property type="term" value="C:TORC1 complex"/>
    <property type="evidence" value="ECO:0007669"/>
    <property type="project" value="TreeGrafter"/>
</dbReference>
<evidence type="ECO:0000313" key="4">
    <source>
        <dbReference type="Proteomes" id="UP000673691"/>
    </source>
</evidence>
<keyword evidence="1" id="KW-0677">Repeat</keyword>
<comment type="caution">
    <text evidence="3">The sequence shown here is derived from an EMBL/GenBank/DDBJ whole genome shotgun (WGS) entry which is preliminary data.</text>
</comment>
<dbReference type="InterPro" id="IPR016024">
    <property type="entry name" value="ARM-type_fold"/>
</dbReference>
<dbReference type="OrthoDB" id="381190at2759"/>
<organism evidence="3 4">
    <name type="scientific">Olpidium bornovanus</name>
    <dbReference type="NCBI Taxonomy" id="278681"/>
    <lineage>
        <taxon>Eukaryota</taxon>
        <taxon>Fungi</taxon>
        <taxon>Fungi incertae sedis</taxon>
        <taxon>Olpidiomycota</taxon>
        <taxon>Olpidiomycotina</taxon>
        <taxon>Olpidiomycetes</taxon>
        <taxon>Olpidiales</taxon>
        <taxon>Olpidiaceae</taxon>
        <taxon>Olpidium</taxon>
    </lineage>
</organism>
<evidence type="ECO:0000256" key="1">
    <source>
        <dbReference type="ARBA" id="ARBA00022737"/>
    </source>
</evidence>
<dbReference type="SUPFAM" id="SSF48371">
    <property type="entry name" value="ARM repeat"/>
    <property type="match status" value="1"/>
</dbReference>
<dbReference type="Pfam" id="PF11865">
    <property type="entry name" value="mTOR_dom"/>
    <property type="match status" value="1"/>
</dbReference>
<dbReference type="PANTHER" id="PTHR11139">
    <property type="entry name" value="ATAXIA TELANGIECTASIA MUTATED ATM -RELATED"/>
    <property type="match status" value="1"/>
</dbReference>